<feature type="repeat" description="PPR" evidence="2">
    <location>
        <begin position="556"/>
        <end position="590"/>
    </location>
</feature>
<keyword evidence="6" id="KW-1185">Reference proteome</keyword>
<evidence type="ECO:0000256" key="1">
    <source>
        <dbReference type="ARBA" id="ARBA00022737"/>
    </source>
</evidence>
<feature type="compositionally biased region" description="Low complexity" evidence="3">
    <location>
        <begin position="39"/>
        <end position="56"/>
    </location>
</feature>
<protein>
    <recommendedName>
        <fullName evidence="4">PROP1-like PPR domain-containing protein</fullName>
    </recommendedName>
</protein>
<feature type="non-terminal residue" evidence="5">
    <location>
        <position position="1"/>
    </location>
</feature>
<keyword evidence="1" id="KW-0677">Repeat</keyword>
<dbReference type="AlphaFoldDB" id="A0AAD4JKM7"/>
<accession>A0AAD4JKM7</accession>
<evidence type="ECO:0000256" key="3">
    <source>
        <dbReference type="SAM" id="MobiDB-lite"/>
    </source>
</evidence>
<dbReference type="Pfam" id="PF01535">
    <property type="entry name" value="PPR"/>
    <property type="match status" value="2"/>
</dbReference>
<feature type="region of interest" description="Disordered" evidence="3">
    <location>
        <begin position="27"/>
        <end position="58"/>
    </location>
</feature>
<dbReference type="InterPro" id="IPR011990">
    <property type="entry name" value="TPR-like_helical_dom_sf"/>
</dbReference>
<sequence length="903" mass="102664">RSSTTAQNLISLFRSAARLTFRRTKTSAARKKLSISGQSPSSAAAPKKKTSSSTSPEDAALKKYLSSVKSSAVTASAAYEKAKREKTRRLLKNFKAPPSSTVSNPPDSSLNSIVCDSLTSDCTNEDDEESAKQLASDASSLLYDEMDLDWDDDDCLEIHYVRNVLVLPWLERLSNHSISLLRKEVSQDRKQKWVFKNTLTSRYKRLVKMCATKLGSDTAVELFGRLGRENGLKEFNSLIKICIEKARETTDEDESLQQIYMAYQILKLVRESGFQLEEETYGQFLMYLIDFGMSEEFFFFHELIREENPDSLPHLTYYEMLLRIRVGNEEEIQELCLSVATENDERFYRQEGLLLALYESERKEEFLMLLETLDIAKVTSVAVLECIFRGLGKFLMEPFAERFLLVLKGSDIRAEDISNLILEYAISIPNLPVEGIVKKFRALHTDFEVLATSAQYEKLIRYSCESFKVHDALNVVDEAFESGIALSLETFHSVLEACDRSCEFNLAHQIYSRISHHNLEPNNETLRRMVLLCVKMKDFEGAYELIDDWKKNSKPTTSMYNVILAGYFREKNVQSAQNVLKQMEDAGVKPDAMTYSYLIANSQREKDITKYYDDMSRLGITPTKQVFMALINAYASFGNFENAKEVILNKKIPVKYLKEIKSVLIGALASNGQASDALEMYEEMKEAKCDLDPKAIKNLIEHFQSEGQLNKSLELLEELNDSPHWVDACFRVISHCVLHKNLRSTVNLLKQLKDKFIDAEVALEVLFDEVFCLYAEQEPTDMQFGLDLLEAIKEEVGLRPSRKSLDFLLSACTNAKDAESSFLIWKEYNRAGLPYNVLSFVRMYQALLASGDKKSAAKLLNKIPKDDAHVCCVIKACQQTYVKAEPAKSKKKKALVATLGSIR</sequence>
<dbReference type="Pfam" id="PF17177">
    <property type="entry name" value="PPR_long"/>
    <property type="match status" value="1"/>
</dbReference>
<dbReference type="PROSITE" id="PS51375">
    <property type="entry name" value="PPR"/>
    <property type="match status" value="1"/>
</dbReference>
<dbReference type="PANTHER" id="PTHR47262">
    <property type="entry name" value="OS02G0132600 PROTEIN"/>
    <property type="match status" value="1"/>
</dbReference>
<feature type="domain" description="PROP1-like PPR" evidence="4">
    <location>
        <begin position="468"/>
        <end position="617"/>
    </location>
</feature>
<evidence type="ECO:0000313" key="5">
    <source>
        <dbReference type="EMBL" id="KAH6835532.1"/>
    </source>
</evidence>
<reference evidence="5 6" key="1">
    <citation type="journal article" date="2021" name="Nat. Commun.">
        <title>Incipient diploidization of the medicinal plant Perilla within 10,000 years.</title>
        <authorList>
            <person name="Zhang Y."/>
            <person name="Shen Q."/>
            <person name="Leng L."/>
            <person name="Zhang D."/>
            <person name="Chen S."/>
            <person name="Shi Y."/>
            <person name="Ning Z."/>
            <person name="Chen S."/>
        </authorList>
    </citation>
    <scope>NUCLEOTIDE SEQUENCE [LARGE SCALE GENOMIC DNA]</scope>
    <source>
        <strain evidence="6">cv. PC099</strain>
    </source>
</reference>
<name>A0AAD4JKM7_PERFH</name>
<dbReference type="InterPro" id="IPR033443">
    <property type="entry name" value="PROP1-like_PPR_dom"/>
</dbReference>
<dbReference type="NCBIfam" id="TIGR00756">
    <property type="entry name" value="PPR"/>
    <property type="match status" value="2"/>
</dbReference>
<dbReference type="Gene3D" id="1.25.40.10">
    <property type="entry name" value="Tetratricopeptide repeat domain"/>
    <property type="match status" value="3"/>
</dbReference>
<gene>
    <name evidence="5" type="ORF">C2S53_015625</name>
</gene>
<organism evidence="5 6">
    <name type="scientific">Perilla frutescens var. hirtella</name>
    <name type="common">Perilla citriodora</name>
    <name type="synonym">Perilla setoyensis</name>
    <dbReference type="NCBI Taxonomy" id="608512"/>
    <lineage>
        <taxon>Eukaryota</taxon>
        <taxon>Viridiplantae</taxon>
        <taxon>Streptophyta</taxon>
        <taxon>Embryophyta</taxon>
        <taxon>Tracheophyta</taxon>
        <taxon>Spermatophyta</taxon>
        <taxon>Magnoliopsida</taxon>
        <taxon>eudicotyledons</taxon>
        <taxon>Gunneridae</taxon>
        <taxon>Pentapetalae</taxon>
        <taxon>asterids</taxon>
        <taxon>lamiids</taxon>
        <taxon>Lamiales</taxon>
        <taxon>Lamiaceae</taxon>
        <taxon>Nepetoideae</taxon>
        <taxon>Elsholtzieae</taxon>
        <taxon>Perilla</taxon>
    </lineage>
</organism>
<dbReference type="InterPro" id="IPR002885">
    <property type="entry name" value="PPR_rpt"/>
</dbReference>
<dbReference type="EMBL" id="SDAM02000034">
    <property type="protein sequence ID" value="KAH6835532.1"/>
    <property type="molecule type" value="Genomic_DNA"/>
</dbReference>
<evidence type="ECO:0000256" key="2">
    <source>
        <dbReference type="PROSITE-ProRule" id="PRU00708"/>
    </source>
</evidence>
<dbReference type="PANTHER" id="PTHR47262:SF1">
    <property type="entry name" value="OS02G0132600 PROTEIN"/>
    <property type="match status" value="1"/>
</dbReference>
<evidence type="ECO:0000313" key="6">
    <source>
        <dbReference type="Proteomes" id="UP001190926"/>
    </source>
</evidence>
<comment type="caution">
    <text evidence="5">The sequence shown here is derived from an EMBL/GenBank/DDBJ whole genome shotgun (WGS) entry which is preliminary data.</text>
</comment>
<proteinExistence type="predicted"/>
<dbReference type="Proteomes" id="UP001190926">
    <property type="component" value="Unassembled WGS sequence"/>
</dbReference>
<evidence type="ECO:0000259" key="4">
    <source>
        <dbReference type="Pfam" id="PF17177"/>
    </source>
</evidence>